<sequence>MSQLLAASSYMGPVTNRTRLPTNFNSGNKQMNAEAFYRLATTMGRTIAETYAASPSFYSGTFCSTCRGHFPVGEDGEFTWYEMDGSEGPKVGV</sequence>
<comment type="caution">
    <text evidence="1">The sequence shown here is derived from an EMBL/GenBank/DDBJ whole genome shotgun (WGS) entry which is preliminary data.</text>
</comment>
<protein>
    <submittedName>
        <fullName evidence="1">Uncharacterized protein</fullName>
    </submittedName>
</protein>
<proteinExistence type="predicted"/>
<dbReference type="AlphaFoldDB" id="A0A3S3VNC9"/>
<reference evidence="1 2" key="1">
    <citation type="submission" date="2019-01" db="EMBL/GenBank/DDBJ databases">
        <title>The draft genome of Rhizobium sp. 24NR.</title>
        <authorList>
            <person name="Liu L."/>
            <person name="Liang L."/>
            <person name="Shi S."/>
            <person name="Xu L."/>
            <person name="Wang X."/>
            <person name="Li L."/>
            <person name="Zhang X."/>
        </authorList>
    </citation>
    <scope>NUCLEOTIDE SEQUENCE [LARGE SCALE GENOMIC DNA]</scope>
    <source>
        <strain evidence="1 2">24NR</strain>
    </source>
</reference>
<dbReference type="Proteomes" id="UP000287687">
    <property type="component" value="Unassembled WGS sequence"/>
</dbReference>
<dbReference type="OrthoDB" id="8481606at2"/>
<organism evidence="1 2">
    <name type="scientific">Neorhizobium lilium</name>
    <dbReference type="NCBI Taxonomy" id="2503024"/>
    <lineage>
        <taxon>Bacteria</taxon>
        <taxon>Pseudomonadati</taxon>
        <taxon>Pseudomonadota</taxon>
        <taxon>Alphaproteobacteria</taxon>
        <taxon>Hyphomicrobiales</taxon>
        <taxon>Rhizobiaceae</taxon>
        <taxon>Rhizobium/Agrobacterium group</taxon>
        <taxon>Neorhizobium</taxon>
    </lineage>
</organism>
<name>A0A3S3VNC9_9HYPH</name>
<accession>A0A3S3VNC9</accession>
<keyword evidence="2" id="KW-1185">Reference proteome</keyword>
<evidence type="ECO:0000313" key="2">
    <source>
        <dbReference type="Proteomes" id="UP000287687"/>
    </source>
</evidence>
<dbReference type="EMBL" id="SBIP01000002">
    <property type="protein sequence ID" value="RWX78272.1"/>
    <property type="molecule type" value="Genomic_DNA"/>
</dbReference>
<dbReference type="RefSeq" id="WP_128442250.1">
    <property type="nucleotide sequence ID" value="NZ_SBIP01000002.1"/>
</dbReference>
<gene>
    <name evidence="1" type="ORF">EPK99_06465</name>
</gene>
<evidence type="ECO:0000313" key="1">
    <source>
        <dbReference type="EMBL" id="RWX78272.1"/>
    </source>
</evidence>